<dbReference type="Gene3D" id="3.40.30.10">
    <property type="entry name" value="Glutaredoxin"/>
    <property type="match status" value="1"/>
</dbReference>
<sequence>MMTLYTMDGCSVCAEARQHLKQQGVPYQEINVLHTPEVQQELKKLTGEVYVPVLRSDQGIYKGLEILSFSSKASSCRSE</sequence>
<dbReference type="InterPro" id="IPR036249">
    <property type="entry name" value="Thioredoxin-like_sf"/>
</dbReference>
<organism evidence="3 4">
    <name type="scientific">Alkalicoccus saliphilus</name>
    <dbReference type="NCBI Taxonomy" id="200989"/>
    <lineage>
        <taxon>Bacteria</taxon>
        <taxon>Bacillati</taxon>
        <taxon>Bacillota</taxon>
        <taxon>Bacilli</taxon>
        <taxon>Bacillales</taxon>
        <taxon>Bacillaceae</taxon>
        <taxon>Alkalicoccus</taxon>
    </lineage>
</organism>
<dbReference type="Proteomes" id="UP000240509">
    <property type="component" value="Unassembled WGS sequence"/>
</dbReference>
<evidence type="ECO:0000256" key="1">
    <source>
        <dbReference type="PROSITE-ProRule" id="PRU01282"/>
    </source>
</evidence>
<dbReference type="InterPro" id="IPR002109">
    <property type="entry name" value="Glutaredoxin"/>
</dbReference>
<comment type="caution">
    <text evidence="3">The sequence shown here is derived from an EMBL/GenBank/DDBJ whole genome shotgun (WGS) entry which is preliminary data.</text>
</comment>
<evidence type="ECO:0000259" key="2">
    <source>
        <dbReference type="Pfam" id="PF00462"/>
    </source>
</evidence>
<dbReference type="PANTHER" id="PTHR34386">
    <property type="entry name" value="GLUTAREDOXIN"/>
    <property type="match status" value="1"/>
</dbReference>
<keyword evidence="4" id="KW-1185">Reference proteome</keyword>
<dbReference type="GO" id="GO:0045454">
    <property type="term" value="P:cell redox homeostasis"/>
    <property type="evidence" value="ECO:0007669"/>
    <property type="project" value="TreeGrafter"/>
</dbReference>
<dbReference type="PROSITE" id="PS51353">
    <property type="entry name" value="ARSC"/>
    <property type="match status" value="1"/>
</dbReference>
<dbReference type="AlphaFoldDB" id="A0A2T4U568"/>
<dbReference type="EMBL" id="PZJJ01000017">
    <property type="protein sequence ID" value="PTL38550.1"/>
    <property type="molecule type" value="Genomic_DNA"/>
</dbReference>
<dbReference type="CDD" id="cd02976">
    <property type="entry name" value="NrdH"/>
    <property type="match status" value="1"/>
</dbReference>
<gene>
    <name evidence="3" type="ORF">C6Y45_10950</name>
</gene>
<dbReference type="Pfam" id="PF00462">
    <property type="entry name" value="Glutaredoxin"/>
    <property type="match status" value="1"/>
</dbReference>
<dbReference type="PROSITE" id="PS51354">
    <property type="entry name" value="GLUTAREDOXIN_2"/>
    <property type="match status" value="1"/>
</dbReference>
<evidence type="ECO:0000313" key="3">
    <source>
        <dbReference type="EMBL" id="PTL38550.1"/>
    </source>
</evidence>
<comment type="similarity">
    <text evidence="1">Belongs to the ArsC family.</text>
</comment>
<dbReference type="RefSeq" id="WP_107585255.1">
    <property type="nucleotide sequence ID" value="NZ_PZJJ01000017.1"/>
</dbReference>
<proteinExistence type="inferred from homology"/>
<reference evidence="3 4" key="1">
    <citation type="submission" date="2018-03" db="EMBL/GenBank/DDBJ databases">
        <title>Alkalicoccus saliphilus sp. nov., isolated from a mineral pool.</title>
        <authorList>
            <person name="Zhao B."/>
        </authorList>
    </citation>
    <scope>NUCLEOTIDE SEQUENCE [LARGE SCALE GENOMIC DNA]</scope>
    <source>
        <strain evidence="3 4">6AG</strain>
    </source>
</reference>
<accession>A0A2T4U568</accession>
<name>A0A2T4U568_9BACI</name>
<dbReference type="GO" id="GO:0009055">
    <property type="term" value="F:electron transfer activity"/>
    <property type="evidence" value="ECO:0007669"/>
    <property type="project" value="TreeGrafter"/>
</dbReference>
<protein>
    <recommendedName>
        <fullName evidence="2">Glutaredoxin domain-containing protein</fullName>
    </recommendedName>
</protein>
<dbReference type="OrthoDB" id="2943861at2"/>
<dbReference type="InterPro" id="IPR051548">
    <property type="entry name" value="Grx-like_ET"/>
</dbReference>
<dbReference type="SUPFAM" id="SSF52833">
    <property type="entry name" value="Thioredoxin-like"/>
    <property type="match status" value="1"/>
</dbReference>
<dbReference type="InterPro" id="IPR006660">
    <property type="entry name" value="Arsenate_reductase-like"/>
</dbReference>
<feature type="domain" description="Glutaredoxin" evidence="2">
    <location>
        <begin position="3"/>
        <end position="55"/>
    </location>
</feature>
<dbReference type="PANTHER" id="PTHR34386:SF1">
    <property type="entry name" value="GLUTAREDOXIN-LIKE PROTEIN NRDH"/>
    <property type="match status" value="1"/>
</dbReference>
<evidence type="ECO:0000313" key="4">
    <source>
        <dbReference type="Proteomes" id="UP000240509"/>
    </source>
</evidence>